<name>A0ABR2MBE6_9ASPA</name>
<evidence type="ECO:0000313" key="3">
    <source>
        <dbReference type="Proteomes" id="UP001412067"/>
    </source>
</evidence>
<dbReference type="Pfam" id="PF12146">
    <property type="entry name" value="Hydrolase_4"/>
    <property type="match status" value="1"/>
</dbReference>
<dbReference type="EMBL" id="JBBWWR010000009">
    <property type="protein sequence ID" value="KAK8961351.1"/>
    <property type="molecule type" value="Genomic_DNA"/>
</dbReference>
<dbReference type="Proteomes" id="UP001412067">
    <property type="component" value="Unassembled WGS sequence"/>
</dbReference>
<evidence type="ECO:0000313" key="2">
    <source>
        <dbReference type="EMBL" id="KAK8961351.1"/>
    </source>
</evidence>
<dbReference type="InterPro" id="IPR029058">
    <property type="entry name" value="AB_hydrolase_fold"/>
</dbReference>
<comment type="caution">
    <text evidence="2">The sequence shown here is derived from an EMBL/GenBank/DDBJ whole genome shotgun (WGS) entry which is preliminary data.</text>
</comment>
<feature type="domain" description="Serine aminopeptidase S33" evidence="1">
    <location>
        <begin position="99"/>
        <end position="171"/>
    </location>
</feature>
<dbReference type="PANTHER" id="PTHR11614">
    <property type="entry name" value="PHOSPHOLIPASE-RELATED"/>
    <property type="match status" value="1"/>
</dbReference>
<keyword evidence="3" id="KW-1185">Reference proteome</keyword>
<reference evidence="2 3" key="1">
    <citation type="journal article" date="2022" name="Nat. Plants">
        <title>Genomes of leafy and leafless Platanthera orchids illuminate the evolution of mycoheterotrophy.</title>
        <authorList>
            <person name="Li M.H."/>
            <person name="Liu K.W."/>
            <person name="Li Z."/>
            <person name="Lu H.C."/>
            <person name="Ye Q.L."/>
            <person name="Zhang D."/>
            <person name="Wang J.Y."/>
            <person name="Li Y.F."/>
            <person name="Zhong Z.M."/>
            <person name="Liu X."/>
            <person name="Yu X."/>
            <person name="Liu D.K."/>
            <person name="Tu X.D."/>
            <person name="Liu B."/>
            <person name="Hao Y."/>
            <person name="Liao X.Y."/>
            <person name="Jiang Y.T."/>
            <person name="Sun W.H."/>
            <person name="Chen J."/>
            <person name="Chen Y.Q."/>
            <person name="Ai Y."/>
            <person name="Zhai J.W."/>
            <person name="Wu S.S."/>
            <person name="Zhou Z."/>
            <person name="Hsiao Y.Y."/>
            <person name="Wu W.L."/>
            <person name="Chen Y.Y."/>
            <person name="Lin Y.F."/>
            <person name="Hsu J.L."/>
            <person name="Li C.Y."/>
            <person name="Wang Z.W."/>
            <person name="Zhao X."/>
            <person name="Zhong W.Y."/>
            <person name="Ma X.K."/>
            <person name="Ma L."/>
            <person name="Huang J."/>
            <person name="Chen G.Z."/>
            <person name="Huang M.Z."/>
            <person name="Huang L."/>
            <person name="Peng D.H."/>
            <person name="Luo Y.B."/>
            <person name="Zou S.Q."/>
            <person name="Chen S.P."/>
            <person name="Lan S."/>
            <person name="Tsai W.C."/>
            <person name="Van de Peer Y."/>
            <person name="Liu Z.J."/>
        </authorList>
    </citation>
    <scope>NUCLEOTIDE SEQUENCE [LARGE SCALE GENOMIC DNA]</scope>
    <source>
        <strain evidence="2">Lor288</strain>
    </source>
</reference>
<proteinExistence type="predicted"/>
<sequence length="184" mass="20191">MWLFQRCVVVGRSFSRRISIGAKAAGGGVWELPRAGEGCAGSKEEVSRVVNAEGASRSFPLESEIDGYTLSVCPYPASYELNSRGIKIFTKSWLLENSPIKALVFICHGYGDTCTFFIEGIAKKIASSGYGVFAMDYPGFGLSDGLHGFIPSFNDLVNDVIEHFSKCKSTFCTKFFLLLNYLCM</sequence>
<protein>
    <recommendedName>
        <fullName evidence="1">Serine aminopeptidase S33 domain-containing protein</fullName>
    </recommendedName>
</protein>
<dbReference type="InterPro" id="IPR022742">
    <property type="entry name" value="Hydrolase_4"/>
</dbReference>
<accession>A0ABR2MBE6</accession>
<dbReference type="InterPro" id="IPR051044">
    <property type="entry name" value="MAG_DAG_Lipase"/>
</dbReference>
<evidence type="ECO:0000259" key="1">
    <source>
        <dbReference type="Pfam" id="PF12146"/>
    </source>
</evidence>
<gene>
    <name evidence="2" type="ORF">KSP40_PGU014035</name>
</gene>
<organism evidence="2 3">
    <name type="scientific">Platanthera guangdongensis</name>
    <dbReference type="NCBI Taxonomy" id="2320717"/>
    <lineage>
        <taxon>Eukaryota</taxon>
        <taxon>Viridiplantae</taxon>
        <taxon>Streptophyta</taxon>
        <taxon>Embryophyta</taxon>
        <taxon>Tracheophyta</taxon>
        <taxon>Spermatophyta</taxon>
        <taxon>Magnoliopsida</taxon>
        <taxon>Liliopsida</taxon>
        <taxon>Asparagales</taxon>
        <taxon>Orchidaceae</taxon>
        <taxon>Orchidoideae</taxon>
        <taxon>Orchideae</taxon>
        <taxon>Orchidinae</taxon>
        <taxon>Platanthera</taxon>
    </lineage>
</organism>
<dbReference type="Gene3D" id="3.40.50.1820">
    <property type="entry name" value="alpha/beta hydrolase"/>
    <property type="match status" value="1"/>
</dbReference>
<dbReference type="SUPFAM" id="SSF53474">
    <property type="entry name" value="alpha/beta-Hydrolases"/>
    <property type="match status" value="1"/>
</dbReference>